<accession>W7D199</accession>
<sequence length="101" mass="11747">MARYNIPTEVQTELKMGKHFMLFDVIILASLGSIAWLTKGFVYEPLQYVYVVYAILVGFWVTRKPSSNPGKRNYQVMLIALRFNRTVYHSIDINALEDEEI</sequence>
<reference evidence="2 3" key="1">
    <citation type="journal article" date="2014" name="Int. J. Syst. Evol. Microbiol.">
        <title>Listeria floridensis sp. nov., Listeria aquatica sp. nov., Listeria cornellensis sp. nov., Listeria riparia sp. nov. and Listeria grandensis sp. nov., from agricultural and natural environments.</title>
        <authorList>
            <person name="den Bakker H.C."/>
            <person name="Warchocki S."/>
            <person name="Wright E.M."/>
            <person name="Allred A.F."/>
            <person name="Ahlstrom C."/>
            <person name="Manuel C.S."/>
            <person name="Stasiewicz M.J."/>
            <person name="Burrell A."/>
            <person name="Roof S."/>
            <person name="Strawn L."/>
            <person name="Fortes E.D."/>
            <person name="Nightingale K.K."/>
            <person name="Kephart D."/>
            <person name="Wiedmann M."/>
        </authorList>
    </citation>
    <scope>NUCLEOTIDE SEQUENCE [LARGE SCALE GENOMIC DNA]</scope>
    <source>
        <strain evidence="2 3">FSL S10-1204</strain>
    </source>
</reference>
<evidence type="ECO:0000313" key="3">
    <source>
        <dbReference type="Proteomes" id="UP000019248"/>
    </source>
</evidence>
<keyword evidence="1" id="KW-1133">Transmembrane helix</keyword>
<name>W7D199_9LIST</name>
<evidence type="ECO:0000313" key="2">
    <source>
        <dbReference type="EMBL" id="EUJ42912.1"/>
    </source>
</evidence>
<dbReference type="Proteomes" id="UP000019248">
    <property type="component" value="Unassembled WGS sequence"/>
</dbReference>
<keyword evidence="1" id="KW-0812">Transmembrane</keyword>
<proteinExistence type="predicted"/>
<keyword evidence="3" id="KW-1185">Reference proteome</keyword>
<protein>
    <submittedName>
        <fullName evidence="2">Uncharacterized protein</fullName>
    </submittedName>
</protein>
<feature type="transmembrane region" description="Helical" evidence="1">
    <location>
        <begin position="45"/>
        <end position="62"/>
    </location>
</feature>
<dbReference type="InterPro" id="IPR020275">
    <property type="entry name" value="DUF5592"/>
</dbReference>
<keyword evidence="1" id="KW-0472">Membrane</keyword>
<gene>
    <name evidence="2" type="ORF">PRIP_14692</name>
</gene>
<dbReference type="Pfam" id="PF17332">
    <property type="entry name" value="DUF5592"/>
    <property type="match status" value="1"/>
</dbReference>
<dbReference type="AlphaFoldDB" id="W7D199"/>
<organism evidence="2 3">
    <name type="scientific">Listeria riparia FSL S10-1204</name>
    <dbReference type="NCBI Taxonomy" id="1265816"/>
    <lineage>
        <taxon>Bacteria</taxon>
        <taxon>Bacillati</taxon>
        <taxon>Bacillota</taxon>
        <taxon>Bacilli</taxon>
        <taxon>Bacillales</taxon>
        <taxon>Listeriaceae</taxon>
        <taxon>Listeria</taxon>
    </lineage>
</organism>
<feature type="transmembrane region" description="Helical" evidence="1">
    <location>
        <begin position="20"/>
        <end position="39"/>
    </location>
</feature>
<dbReference type="PATRIC" id="fig|1265816.5.peg.2902"/>
<dbReference type="RefSeq" id="WP_036101758.1">
    <property type="nucleotide sequence ID" value="NZ_AODL01000030.1"/>
</dbReference>
<dbReference type="EMBL" id="AODL01000030">
    <property type="protein sequence ID" value="EUJ42912.1"/>
    <property type="molecule type" value="Genomic_DNA"/>
</dbReference>
<evidence type="ECO:0000256" key="1">
    <source>
        <dbReference type="SAM" id="Phobius"/>
    </source>
</evidence>
<comment type="caution">
    <text evidence="2">The sequence shown here is derived from an EMBL/GenBank/DDBJ whole genome shotgun (WGS) entry which is preliminary data.</text>
</comment>
<dbReference type="OrthoDB" id="1937188at2"/>